<evidence type="ECO:0000313" key="2">
    <source>
        <dbReference type="Proteomes" id="UP000821865"/>
    </source>
</evidence>
<reference evidence="1" key="1">
    <citation type="submission" date="2020-05" db="EMBL/GenBank/DDBJ databases">
        <title>Large-scale comparative analyses of tick genomes elucidate their genetic diversity and vector capacities.</title>
        <authorList>
            <person name="Jia N."/>
            <person name="Wang J."/>
            <person name="Shi W."/>
            <person name="Du L."/>
            <person name="Sun Y."/>
            <person name="Zhan W."/>
            <person name="Jiang J."/>
            <person name="Wang Q."/>
            <person name="Zhang B."/>
            <person name="Ji P."/>
            <person name="Sakyi L.B."/>
            <person name="Cui X."/>
            <person name="Yuan T."/>
            <person name="Jiang B."/>
            <person name="Yang W."/>
            <person name="Lam T.T.-Y."/>
            <person name="Chang Q."/>
            <person name="Ding S."/>
            <person name="Wang X."/>
            <person name="Zhu J."/>
            <person name="Ruan X."/>
            <person name="Zhao L."/>
            <person name="Wei J."/>
            <person name="Que T."/>
            <person name="Du C."/>
            <person name="Cheng J."/>
            <person name="Dai P."/>
            <person name="Han X."/>
            <person name="Huang E."/>
            <person name="Gao Y."/>
            <person name="Liu J."/>
            <person name="Shao H."/>
            <person name="Ye R."/>
            <person name="Li L."/>
            <person name="Wei W."/>
            <person name="Wang X."/>
            <person name="Wang C."/>
            <person name="Yang T."/>
            <person name="Huo Q."/>
            <person name="Li W."/>
            <person name="Guo W."/>
            <person name="Chen H."/>
            <person name="Zhou L."/>
            <person name="Ni X."/>
            <person name="Tian J."/>
            <person name="Zhou Y."/>
            <person name="Sheng Y."/>
            <person name="Liu T."/>
            <person name="Pan Y."/>
            <person name="Xia L."/>
            <person name="Li J."/>
            <person name="Zhao F."/>
            <person name="Cao W."/>
        </authorList>
    </citation>
    <scope>NUCLEOTIDE SEQUENCE</scope>
    <source>
        <strain evidence="1">Dsil-2018</strain>
    </source>
</reference>
<organism evidence="1 2">
    <name type="scientific">Dermacentor silvarum</name>
    <name type="common">Tick</name>
    <dbReference type="NCBI Taxonomy" id="543639"/>
    <lineage>
        <taxon>Eukaryota</taxon>
        <taxon>Metazoa</taxon>
        <taxon>Ecdysozoa</taxon>
        <taxon>Arthropoda</taxon>
        <taxon>Chelicerata</taxon>
        <taxon>Arachnida</taxon>
        <taxon>Acari</taxon>
        <taxon>Parasitiformes</taxon>
        <taxon>Ixodida</taxon>
        <taxon>Ixodoidea</taxon>
        <taxon>Ixodidae</taxon>
        <taxon>Rhipicephalinae</taxon>
        <taxon>Dermacentor</taxon>
    </lineage>
</organism>
<name>A0ACB8CJN7_DERSI</name>
<protein>
    <submittedName>
        <fullName evidence="1">Uncharacterized protein</fullName>
    </submittedName>
</protein>
<accession>A0ACB8CJN7</accession>
<comment type="caution">
    <text evidence="1">The sequence shown here is derived from an EMBL/GenBank/DDBJ whole genome shotgun (WGS) entry which is preliminary data.</text>
</comment>
<keyword evidence="2" id="KW-1185">Reference proteome</keyword>
<dbReference type="EMBL" id="CM023475">
    <property type="protein sequence ID" value="KAH7945064.1"/>
    <property type="molecule type" value="Genomic_DNA"/>
</dbReference>
<gene>
    <name evidence="1" type="ORF">HPB49_005652</name>
</gene>
<sequence>MSSSINEDSDGRLHIFLAELAAALGATSYGLSVGYSSPALPDMRERMHLTESQSSWFGSLLNIGALIGGLLGGKYTNGLSVPCISGLSIRYLGRRYTLLLTAAFHIAGWILIATGTAVWMLLLGRTLTGLATGIVALTVPVFVSEVSPKEIRGLLDTVCTMAITFGILMAYVMGKWLHYDVLAAASIIPAVAMAVVLPLLAGSPRWLLQVGRQDSALRALQFYRGPDVAVEFGAMHEAVTADAESPLTLAELGKPWVYKPFLCTLCAFFLQQFSGIVVMLFYTHDIFATAGTGLSAADSTIVVGAVQVVCVGLATQLTDRLGRRPLMLFSLAVSGVSLVILGCFYHFKRTLGPSFVHSYGWLPLFSLCLYFLGFSVGLSPLPSILMGEMLPLRLKAVATSLLIFFYFSCGTLIAKEYNDMLALVGEDGVYWFYASFMAVGFVLTAAFLPETKGKTLEEIEEIFGSRRSELEESED</sequence>
<evidence type="ECO:0000313" key="1">
    <source>
        <dbReference type="EMBL" id="KAH7945064.1"/>
    </source>
</evidence>
<dbReference type="Proteomes" id="UP000821865">
    <property type="component" value="Chromosome 6"/>
</dbReference>
<proteinExistence type="predicted"/>